<sequence>MSFHKEESLLKEKYNIHPISKLSLLHTGENQIMIVKGKKRAGRQIESNTYILKKYRVQRFDLLQIKAEIEWLLSLKPYLFISTPLKTADNEYVSMVVDASSTYYYVLFEYITGEHIENPTDEDYYKLGNKLSILHKKSLQITENRAKDWLGFNRPTYSKTSIITEATESLLKASFLTIEDKTRWEDLANRLTNLPTPFTTKEKSFVHGDVHFGNILQTITTEWCLLDFDECGFSHYSFDTGVPRLHLISSNQLQECWRSFIAGYNMPLEEAEIRMGTALRILYMAGKIPKRLDIEHLRTNPAKRIQKYFKYIEDEIDGVTYF</sequence>
<dbReference type="Pfam" id="PF01636">
    <property type="entry name" value="APH"/>
    <property type="match status" value="1"/>
</dbReference>
<keyword evidence="4" id="KW-1185">Reference proteome</keyword>
<keyword evidence="3" id="KW-0808">Transferase</keyword>
<dbReference type="GO" id="GO:0016301">
    <property type="term" value="F:kinase activity"/>
    <property type="evidence" value="ECO:0007669"/>
    <property type="project" value="UniProtKB-KW"/>
</dbReference>
<dbReference type="EMBL" id="JAUSTY010000010">
    <property type="protein sequence ID" value="MDQ0166777.1"/>
    <property type="molecule type" value="Genomic_DNA"/>
</dbReference>
<evidence type="ECO:0000313" key="3">
    <source>
        <dbReference type="EMBL" id="MDQ0166777.1"/>
    </source>
</evidence>
<dbReference type="Proteomes" id="UP001235840">
    <property type="component" value="Unassembled WGS sequence"/>
</dbReference>
<proteinExistence type="inferred from homology"/>
<dbReference type="InterPro" id="IPR011009">
    <property type="entry name" value="Kinase-like_dom_sf"/>
</dbReference>
<comment type="similarity">
    <text evidence="1">Belongs to the pseudomonas-type ThrB family.</text>
</comment>
<comment type="caution">
    <text evidence="3">The sequence shown here is derived from an EMBL/GenBank/DDBJ whole genome shotgun (WGS) entry which is preliminary data.</text>
</comment>
<evidence type="ECO:0000259" key="2">
    <source>
        <dbReference type="Pfam" id="PF01636"/>
    </source>
</evidence>
<reference evidence="3 4" key="1">
    <citation type="submission" date="2023-07" db="EMBL/GenBank/DDBJ databases">
        <title>Genomic Encyclopedia of Type Strains, Phase IV (KMG-IV): sequencing the most valuable type-strain genomes for metagenomic binning, comparative biology and taxonomic classification.</title>
        <authorList>
            <person name="Goeker M."/>
        </authorList>
    </citation>
    <scope>NUCLEOTIDE SEQUENCE [LARGE SCALE GENOMIC DNA]</scope>
    <source>
        <strain evidence="3 4">DSM 12751</strain>
    </source>
</reference>
<dbReference type="RefSeq" id="WP_307395251.1">
    <property type="nucleotide sequence ID" value="NZ_BAAADK010000047.1"/>
</dbReference>
<gene>
    <name evidence="3" type="ORF">J2S11_002693</name>
</gene>
<dbReference type="SUPFAM" id="SSF56112">
    <property type="entry name" value="Protein kinase-like (PK-like)"/>
    <property type="match status" value="1"/>
</dbReference>
<evidence type="ECO:0000256" key="1">
    <source>
        <dbReference type="ARBA" id="ARBA00038240"/>
    </source>
</evidence>
<feature type="domain" description="Aminoglycoside phosphotransferase" evidence="2">
    <location>
        <begin position="47"/>
        <end position="241"/>
    </location>
</feature>
<dbReference type="InterPro" id="IPR050249">
    <property type="entry name" value="Pseudomonas-type_ThrB"/>
</dbReference>
<dbReference type="PANTHER" id="PTHR21064">
    <property type="entry name" value="AMINOGLYCOSIDE PHOSPHOTRANSFERASE DOMAIN-CONTAINING PROTEIN-RELATED"/>
    <property type="match status" value="1"/>
</dbReference>
<organism evidence="3 4">
    <name type="scientific">Caldalkalibacillus horti</name>
    <dbReference type="NCBI Taxonomy" id="77523"/>
    <lineage>
        <taxon>Bacteria</taxon>
        <taxon>Bacillati</taxon>
        <taxon>Bacillota</taxon>
        <taxon>Bacilli</taxon>
        <taxon>Bacillales</taxon>
        <taxon>Bacillaceae</taxon>
        <taxon>Caldalkalibacillus</taxon>
    </lineage>
</organism>
<accession>A0ABT9W0J2</accession>
<protein>
    <submittedName>
        <fullName evidence="3">Ser/Thr protein kinase RdoA (MazF antagonist)</fullName>
    </submittedName>
</protein>
<dbReference type="PANTHER" id="PTHR21064:SF6">
    <property type="entry name" value="AMINOGLYCOSIDE PHOSPHOTRANSFERASE DOMAIN-CONTAINING PROTEIN"/>
    <property type="match status" value="1"/>
</dbReference>
<dbReference type="InterPro" id="IPR002575">
    <property type="entry name" value="Aminoglycoside_PTrfase"/>
</dbReference>
<dbReference type="Gene3D" id="3.90.1200.10">
    <property type="match status" value="1"/>
</dbReference>
<evidence type="ECO:0000313" key="4">
    <source>
        <dbReference type="Proteomes" id="UP001235840"/>
    </source>
</evidence>
<keyword evidence="3" id="KW-0418">Kinase</keyword>
<name>A0ABT9W0J2_9BACI</name>